<gene>
    <name evidence="5" type="ORF">PQQ63_30895</name>
</gene>
<protein>
    <submittedName>
        <fullName evidence="5">3-hydroxyacyl-CoA dehydrogenase family protein</fullName>
    </submittedName>
</protein>
<keyword evidence="2" id="KW-0560">Oxidoreductase</keyword>
<dbReference type="EMBL" id="JAQQCF010000036">
    <property type="protein sequence ID" value="MFM0641113.1"/>
    <property type="molecule type" value="Genomic_DNA"/>
</dbReference>
<dbReference type="PANTHER" id="PTHR48075:SF5">
    <property type="entry name" value="3-HYDROXYBUTYRYL-COA DEHYDROGENASE"/>
    <property type="match status" value="1"/>
</dbReference>
<evidence type="ECO:0000259" key="4">
    <source>
        <dbReference type="Pfam" id="PF02737"/>
    </source>
</evidence>
<keyword evidence="6" id="KW-1185">Reference proteome</keyword>
<dbReference type="InterPro" id="IPR006176">
    <property type="entry name" value="3-OHacyl-CoA_DH_NAD-bd"/>
</dbReference>
<comment type="similarity">
    <text evidence="1">Belongs to the 3-hydroxyacyl-CoA dehydrogenase family.</text>
</comment>
<dbReference type="InterPro" id="IPR008927">
    <property type="entry name" value="6-PGluconate_DH-like_C_sf"/>
</dbReference>
<evidence type="ECO:0000256" key="2">
    <source>
        <dbReference type="ARBA" id="ARBA00023002"/>
    </source>
</evidence>
<organism evidence="5 6">
    <name type="scientific">Paraburkholderia metrosideri</name>
    <dbReference type="NCBI Taxonomy" id="580937"/>
    <lineage>
        <taxon>Bacteria</taxon>
        <taxon>Pseudomonadati</taxon>
        <taxon>Pseudomonadota</taxon>
        <taxon>Betaproteobacteria</taxon>
        <taxon>Burkholderiales</taxon>
        <taxon>Burkholderiaceae</taxon>
        <taxon>Paraburkholderia</taxon>
    </lineage>
</organism>
<dbReference type="InterPro" id="IPR013328">
    <property type="entry name" value="6PGD_dom2"/>
</dbReference>
<reference evidence="5 6" key="1">
    <citation type="journal article" date="2024" name="Chem. Sci.">
        <title>Discovery of megapolipeptins by genome mining of a Burkholderiales bacteria collection.</title>
        <authorList>
            <person name="Paulo B.S."/>
            <person name="Recchia M.J.J."/>
            <person name="Lee S."/>
            <person name="Fergusson C.H."/>
            <person name="Romanowski S.B."/>
            <person name="Hernandez A."/>
            <person name="Krull N."/>
            <person name="Liu D.Y."/>
            <person name="Cavanagh H."/>
            <person name="Bos A."/>
            <person name="Gray C.A."/>
            <person name="Murphy B.T."/>
            <person name="Linington R.G."/>
            <person name="Eustaquio A.S."/>
        </authorList>
    </citation>
    <scope>NUCLEOTIDE SEQUENCE [LARGE SCALE GENOMIC DNA]</scope>
    <source>
        <strain evidence="5 6">RL17-338-BIC-A</strain>
    </source>
</reference>
<dbReference type="Pfam" id="PF00725">
    <property type="entry name" value="3HCDH"/>
    <property type="match status" value="1"/>
</dbReference>
<dbReference type="SUPFAM" id="SSF48179">
    <property type="entry name" value="6-phosphogluconate dehydrogenase C-terminal domain-like"/>
    <property type="match status" value="1"/>
</dbReference>
<dbReference type="InterPro" id="IPR006180">
    <property type="entry name" value="3-OHacyl-CoA_DH_CS"/>
</dbReference>
<dbReference type="PIRSF" id="PIRSF000105">
    <property type="entry name" value="HCDH"/>
    <property type="match status" value="1"/>
</dbReference>
<evidence type="ECO:0000256" key="1">
    <source>
        <dbReference type="ARBA" id="ARBA00009463"/>
    </source>
</evidence>
<dbReference type="InterPro" id="IPR022694">
    <property type="entry name" value="3-OHacyl-CoA_DH"/>
</dbReference>
<proteinExistence type="inferred from homology"/>
<dbReference type="Pfam" id="PF02737">
    <property type="entry name" value="3HCDH_N"/>
    <property type="match status" value="1"/>
</dbReference>
<feature type="domain" description="3-hydroxyacyl-CoA dehydrogenase NAD binding" evidence="4">
    <location>
        <begin position="9"/>
        <end position="183"/>
    </location>
</feature>
<dbReference type="Gene3D" id="1.10.1040.10">
    <property type="entry name" value="N-(1-d-carboxylethyl)-l-norvaline Dehydrogenase, domain 2"/>
    <property type="match status" value="1"/>
</dbReference>
<dbReference type="InterPro" id="IPR006108">
    <property type="entry name" value="3HC_DH_C"/>
</dbReference>
<accession>A0ABW9E0G8</accession>
<dbReference type="RefSeq" id="WP_408237626.1">
    <property type="nucleotide sequence ID" value="NZ_JAQQCF010000036.1"/>
</dbReference>
<evidence type="ECO:0000313" key="6">
    <source>
        <dbReference type="Proteomes" id="UP001629432"/>
    </source>
</evidence>
<dbReference type="PROSITE" id="PS51257">
    <property type="entry name" value="PROKAR_LIPOPROTEIN"/>
    <property type="match status" value="1"/>
</dbReference>
<dbReference type="Gene3D" id="3.40.50.720">
    <property type="entry name" value="NAD(P)-binding Rossmann-like Domain"/>
    <property type="match status" value="1"/>
</dbReference>
<comment type="caution">
    <text evidence="5">The sequence shown here is derived from an EMBL/GenBank/DDBJ whole genome shotgun (WGS) entry which is preliminary data.</text>
</comment>
<evidence type="ECO:0000259" key="3">
    <source>
        <dbReference type="Pfam" id="PF00725"/>
    </source>
</evidence>
<sequence>MVLHESKRITVVGAGFMGCVIATMYSNYGYEVVLNDVKEDLLNTYAARALPIAAGLARSAEEARAIVGRVTTEVDFAKAVDGASLVHETIHENLDAKRELFNRLDALCVPEVILATNTSSFLLSDICKDVHRAERTVGIHYVTPAHVIKTVEIIKGPKTSDEVVQWAKAFVHTLNHVGIVCEERPGFIVNRLQFAMLTEIYRMIHEGYAVPDDIDEAVRGSLGPRLALWGPLMCEDLVASKSTMLAVTDYLGGETGQASFDPSAVLRELVSADRQGATHGKGWYNWKRPYPELVEERDRQLADLFEWLEQRKSVESLRAVKC</sequence>
<dbReference type="InterPro" id="IPR036291">
    <property type="entry name" value="NAD(P)-bd_dom_sf"/>
</dbReference>
<dbReference type="PROSITE" id="PS00067">
    <property type="entry name" value="3HCDH"/>
    <property type="match status" value="1"/>
</dbReference>
<dbReference type="SUPFAM" id="SSF51735">
    <property type="entry name" value="NAD(P)-binding Rossmann-fold domains"/>
    <property type="match status" value="1"/>
</dbReference>
<dbReference type="Proteomes" id="UP001629432">
    <property type="component" value="Unassembled WGS sequence"/>
</dbReference>
<name>A0ABW9E0G8_9BURK</name>
<evidence type="ECO:0000313" key="5">
    <source>
        <dbReference type="EMBL" id="MFM0641113.1"/>
    </source>
</evidence>
<dbReference type="PANTHER" id="PTHR48075">
    <property type="entry name" value="3-HYDROXYACYL-COA DEHYDROGENASE FAMILY PROTEIN"/>
    <property type="match status" value="1"/>
</dbReference>
<feature type="domain" description="3-hydroxyacyl-CoA dehydrogenase C-terminal" evidence="3">
    <location>
        <begin position="186"/>
        <end position="286"/>
    </location>
</feature>